<keyword evidence="3" id="KW-1185">Reference proteome</keyword>
<gene>
    <name evidence="2" type="ORF">F511_28680</name>
</gene>
<evidence type="ECO:0000256" key="1">
    <source>
        <dbReference type="SAM" id="MobiDB-lite"/>
    </source>
</evidence>
<feature type="compositionally biased region" description="Basic residues" evidence="1">
    <location>
        <begin position="111"/>
        <end position="129"/>
    </location>
</feature>
<sequence>MSLFDLQDVCIAIGSIATLDLPMVVDLIGIYGLKGPYRTLTTTDWFLQALSVIPRGSWGDVARRFTMIRWAGLLVQPDEGVSELVVDRIGVNYRNLPRRVGLLITVGARHKCQRDRKPKSGSPPRRARAVARATPSRAGRAMETLASRAGPATHAWWPDECDEDGRWSWRSVAQGRAHRCAWSGRESPHLSPRPRRCVVLGWPDLLRCWMRDAAGLLLRIIVRRCAAPAPPATRRLCDAGSLVCARPCWV</sequence>
<evidence type="ECO:0000313" key="3">
    <source>
        <dbReference type="Proteomes" id="UP000250235"/>
    </source>
</evidence>
<feature type="region of interest" description="Disordered" evidence="1">
    <location>
        <begin position="111"/>
        <end position="134"/>
    </location>
</feature>
<evidence type="ECO:0008006" key="4">
    <source>
        <dbReference type="Google" id="ProtNLM"/>
    </source>
</evidence>
<organism evidence="2 3">
    <name type="scientific">Dorcoceras hygrometricum</name>
    <dbReference type="NCBI Taxonomy" id="472368"/>
    <lineage>
        <taxon>Eukaryota</taxon>
        <taxon>Viridiplantae</taxon>
        <taxon>Streptophyta</taxon>
        <taxon>Embryophyta</taxon>
        <taxon>Tracheophyta</taxon>
        <taxon>Spermatophyta</taxon>
        <taxon>Magnoliopsida</taxon>
        <taxon>eudicotyledons</taxon>
        <taxon>Gunneridae</taxon>
        <taxon>Pentapetalae</taxon>
        <taxon>asterids</taxon>
        <taxon>lamiids</taxon>
        <taxon>Lamiales</taxon>
        <taxon>Gesneriaceae</taxon>
        <taxon>Didymocarpoideae</taxon>
        <taxon>Trichosporeae</taxon>
        <taxon>Loxocarpinae</taxon>
        <taxon>Dorcoceras</taxon>
    </lineage>
</organism>
<accession>A0A2Z7D2M1</accession>
<dbReference type="EMBL" id="KQ990245">
    <property type="protein sequence ID" value="KZV53505.1"/>
    <property type="molecule type" value="Genomic_DNA"/>
</dbReference>
<dbReference type="AlphaFoldDB" id="A0A2Z7D2M1"/>
<dbReference type="Proteomes" id="UP000250235">
    <property type="component" value="Unassembled WGS sequence"/>
</dbReference>
<protein>
    <recommendedName>
        <fullName evidence="4">Peroxisome biogenesis protein 2</fullName>
    </recommendedName>
</protein>
<name>A0A2Z7D2M1_9LAMI</name>
<proteinExistence type="predicted"/>
<evidence type="ECO:0000313" key="2">
    <source>
        <dbReference type="EMBL" id="KZV53505.1"/>
    </source>
</evidence>
<reference evidence="2 3" key="1">
    <citation type="journal article" date="2015" name="Proc. Natl. Acad. Sci. U.S.A.">
        <title>The resurrection genome of Boea hygrometrica: A blueprint for survival of dehydration.</title>
        <authorList>
            <person name="Xiao L."/>
            <person name="Yang G."/>
            <person name="Zhang L."/>
            <person name="Yang X."/>
            <person name="Zhao S."/>
            <person name="Ji Z."/>
            <person name="Zhou Q."/>
            <person name="Hu M."/>
            <person name="Wang Y."/>
            <person name="Chen M."/>
            <person name="Xu Y."/>
            <person name="Jin H."/>
            <person name="Xiao X."/>
            <person name="Hu G."/>
            <person name="Bao F."/>
            <person name="Hu Y."/>
            <person name="Wan P."/>
            <person name="Li L."/>
            <person name="Deng X."/>
            <person name="Kuang T."/>
            <person name="Xiang C."/>
            <person name="Zhu J.K."/>
            <person name="Oliver M.J."/>
            <person name="He Y."/>
        </authorList>
    </citation>
    <scope>NUCLEOTIDE SEQUENCE [LARGE SCALE GENOMIC DNA]</scope>
    <source>
        <strain evidence="3">cv. XS01</strain>
    </source>
</reference>